<organism evidence="7 8">
    <name type="scientific">Uncinula necator</name>
    <name type="common">Grape powdery mildew</name>
    <dbReference type="NCBI Taxonomy" id="52586"/>
    <lineage>
        <taxon>Eukaryota</taxon>
        <taxon>Fungi</taxon>
        <taxon>Dikarya</taxon>
        <taxon>Ascomycota</taxon>
        <taxon>Pezizomycotina</taxon>
        <taxon>Leotiomycetes</taxon>
        <taxon>Erysiphales</taxon>
        <taxon>Erysiphaceae</taxon>
        <taxon>Erysiphe</taxon>
    </lineage>
</organism>
<feature type="transmembrane region" description="Helical" evidence="5">
    <location>
        <begin position="5"/>
        <end position="24"/>
    </location>
</feature>
<evidence type="ECO:0000256" key="1">
    <source>
        <dbReference type="ARBA" id="ARBA00004127"/>
    </source>
</evidence>
<feature type="transmembrane region" description="Helical" evidence="5">
    <location>
        <begin position="82"/>
        <end position="105"/>
    </location>
</feature>
<accession>A0A0B1P435</accession>
<dbReference type="OMA" id="QNICHRH"/>
<dbReference type="UniPathway" id="UPA00378"/>
<dbReference type="PROSITE" id="PS50244">
    <property type="entry name" value="S5A_REDUCTASE"/>
    <property type="match status" value="1"/>
</dbReference>
<dbReference type="HOGENOM" id="CLU_044409_0_0_1"/>
<keyword evidence="5" id="KW-0256">Endoplasmic reticulum</keyword>
<dbReference type="GO" id="GO:0006488">
    <property type="term" value="P:dolichol-linked oligosaccharide biosynthetic process"/>
    <property type="evidence" value="ECO:0007669"/>
    <property type="project" value="UniProtKB-UniRule"/>
</dbReference>
<dbReference type="GO" id="GO:0003865">
    <property type="term" value="F:3-oxo-5-alpha-steroid 4-dehydrogenase activity"/>
    <property type="evidence" value="ECO:0007669"/>
    <property type="project" value="TreeGrafter"/>
</dbReference>
<reference evidence="7 8" key="1">
    <citation type="journal article" date="2014" name="BMC Genomics">
        <title>Adaptive genomic structural variation in the grape powdery mildew pathogen, Erysiphe necator.</title>
        <authorList>
            <person name="Jones L."/>
            <person name="Riaz S."/>
            <person name="Morales-Cruz A."/>
            <person name="Amrine K.C."/>
            <person name="McGuire B."/>
            <person name="Gubler W.D."/>
            <person name="Walker M.A."/>
            <person name="Cantu D."/>
        </authorList>
    </citation>
    <scope>NUCLEOTIDE SEQUENCE [LARGE SCALE GENOMIC DNA]</scope>
    <source>
        <strain evidence="8">c</strain>
    </source>
</reference>
<keyword evidence="8" id="KW-1185">Reference proteome</keyword>
<comment type="catalytic activity">
    <reaction evidence="5">
        <text>a di-trans,poly-cis-dolichal + NADP(+) = a di-trans,poly-cis-polyprenal + NADPH + H(+)</text>
        <dbReference type="Rhea" id="RHEA:80727"/>
        <dbReference type="Rhea" id="RHEA-COMP:19536"/>
        <dbReference type="Rhea" id="RHEA-COMP:19537"/>
        <dbReference type="ChEBI" id="CHEBI:15378"/>
        <dbReference type="ChEBI" id="CHEBI:57783"/>
        <dbReference type="ChEBI" id="CHEBI:58349"/>
        <dbReference type="ChEBI" id="CHEBI:231623"/>
        <dbReference type="ChEBI" id="CHEBI:231637"/>
        <dbReference type="EC" id="1.3.1.94"/>
    </reaction>
    <physiologicalReaction direction="right-to-left" evidence="5">
        <dbReference type="Rhea" id="RHEA:80729"/>
    </physiologicalReaction>
</comment>
<protein>
    <recommendedName>
        <fullName evidence="5">Polyprenal reductase</fullName>
        <ecNumber evidence="5">1.3.1.94</ecNumber>
    </recommendedName>
</protein>
<keyword evidence="2 5" id="KW-0812">Transmembrane</keyword>
<evidence type="ECO:0000256" key="2">
    <source>
        <dbReference type="ARBA" id="ARBA00022692"/>
    </source>
</evidence>
<dbReference type="GO" id="GO:0005789">
    <property type="term" value="C:endoplasmic reticulum membrane"/>
    <property type="evidence" value="ECO:0007669"/>
    <property type="project" value="UniProtKB-SubCell"/>
</dbReference>
<comment type="pathway">
    <text evidence="5">Protein modification; protein glycosylation.</text>
</comment>
<dbReference type="InterPro" id="IPR001104">
    <property type="entry name" value="3-oxo-5_a-steroid_4-DH_C"/>
</dbReference>
<keyword evidence="5" id="KW-0521">NADP</keyword>
<evidence type="ECO:0000256" key="5">
    <source>
        <dbReference type="RuleBase" id="RU367081"/>
    </source>
</evidence>
<dbReference type="GO" id="GO:0016095">
    <property type="term" value="P:polyprenol catabolic process"/>
    <property type="evidence" value="ECO:0007669"/>
    <property type="project" value="UniProtKB-UniRule"/>
</dbReference>
<comment type="function">
    <text evidence="5">Plays a key role in early steps of protein N-linked glycosylation by being involved in the conversion of polyprenol into dolichol. Acts as a polyprenal reductase that mediates the reduction of polyprenal into dolichal in a NADP-dependent mechanism. Dolichols are required for the synthesis of dolichol-linked monosaccharides and the oligosaccharide precursor used for N-glycosylation.</text>
</comment>
<feature type="transmembrane region" description="Helical" evidence="5">
    <location>
        <begin position="44"/>
        <end position="61"/>
    </location>
</feature>
<evidence type="ECO:0000256" key="3">
    <source>
        <dbReference type="ARBA" id="ARBA00022989"/>
    </source>
</evidence>
<dbReference type="Pfam" id="PF02544">
    <property type="entry name" value="Steroid_dh"/>
    <property type="match status" value="1"/>
</dbReference>
<evidence type="ECO:0000259" key="6">
    <source>
        <dbReference type="Pfam" id="PF02544"/>
    </source>
</evidence>
<dbReference type="InterPro" id="IPR039698">
    <property type="entry name" value="Dfg10/SRD5A3"/>
</dbReference>
<comment type="caution">
    <text evidence="7">The sequence shown here is derived from an EMBL/GenBank/DDBJ whole genome shotgun (WGS) entry which is preliminary data.</text>
</comment>
<dbReference type="GO" id="GO:0102389">
    <property type="term" value="F:polyprenol reductase activity"/>
    <property type="evidence" value="ECO:0007669"/>
    <property type="project" value="UniProtKB-UniRule"/>
</dbReference>
<comment type="subcellular location">
    <subcellularLocation>
        <location evidence="1">Endomembrane system</location>
        <topology evidence="1">Multi-pass membrane protein</topology>
    </subcellularLocation>
    <subcellularLocation>
        <location evidence="5">Endoplasmic reticulum membrane</location>
    </subcellularLocation>
</comment>
<keyword evidence="5" id="KW-0560">Oxidoreductase</keyword>
<sequence>MWVGIWIMGIIFYLVMGITVWIEGISRIDHDTPFGEFSSLYSEFTLKTSLALAIFILASIIQNICHRHLFSLQKYSLPNHRLFQWVTCPHYTCECFIYLSLALISAPYDRLFNSTVFMGFIFVVSNLAVTADGTKKWYDSKFGRDKVIAKWRMVPLLY</sequence>
<keyword evidence="3 5" id="KW-1133">Transmembrane helix</keyword>
<dbReference type="GO" id="GO:0160198">
    <property type="term" value="F:polyprenal reductase activity"/>
    <property type="evidence" value="ECO:0007669"/>
    <property type="project" value="UniProtKB-EC"/>
</dbReference>
<gene>
    <name evidence="7" type="ORF">EV44_g0066</name>
</gene>
<proteinExistence type="inferred from homology"/>
<dbReference type="PANTHER" id="PTHR14624">
    <property type="entry name" value="DFG10 PROTEIN"/>
    <property type="match status" value="1"/>
</dbReference>
<dbReference type="STRING" id="52586.A0A0B1P435"/>
<dbReference type="EC" id="1.3.1.94" evidence="5"/>
<keyword evidence="4 5" id="KW-0472">Membrane</keyword>
<comment type="similarity">
    <text evidence="5">Belongs to the steroid 5-alpha reductase family. Polyprenal reductase subfamily.</text>
</comment>
<feature type="domain" description="3-oxo-5-alpha-steroid 4-dehydrogenase C-terminal" evidence="6">
    <location>
        <begin position="45"/>
        <end position="144"/>
    </location>
</feature>
<feature type="transmembrane region" description="Helical" evidence="5">
    <location>
        <begin position="111"/>
        <end position="131"/>
    </location>
</feature>
<dbReference type="PANTHER" id="PTHR14624:SF0">
    <property type="entry name" value="POLYPRENOL REDUCTASE"/>
    <property type="match status" value="1"/>
</dbReference>
<dbReference type="AlphaFoldDB" id="A0A0B1P435"/>
<dbReference type="SMR" id="A0A0B1P435"/>
<dbReference type="EMBL" id="JNVN01001656">
    <property type="protein sequence ID" value="KHJ33043.1"/>
    <property type="molecule type" value="Genomic_DNA"/>
</dbReference>
<evidence type="ECO:0000313" key="7">
    <source>
        <dbReference type="EMBL" id="KHJ33043.1"/>
    </source>
</evidence>
<name>A0A0B1P435_UNCNE</name>
<evidence type="ECO:0000313" key="8">
    <source>
        <dbReference type="Proteomes" id="UP000030854"/>
    </source>
</evidence>
<dbReference type="Proteomes" id="UP000030854">
    <property type="component" value="Unassembled WGS sequence"/>
</dbReference>
<evidence type="ECO:0000256" key="4">
    <source>
        <dbReference type="ARBA" id="ARBA00023136"/>
    </source>
</evidence>